<dbReference type="EMBL" id="JU970369">
    <property type="protein sequence ID" value="AFJ68966.1"/>
    <property type="molecule type" value="mRNA"/>
</dbReference>
<protein>
    <submittedName>
        <fullName evidence="2">Dishevelled associated activator of morphogenesis</fullName>
    </submittedName>
</protein>
<proteinExistence type="evidence at transcript level"/>
<reference evidence="2" key="2">
    <citation type="journal article" date="2012" name="Nat. Commun.">
        <title>Draft genome sequence and genetic transformation of the oleaginous alga Nannochloropis gaditana.</title>
        <authorList>
            <person name="Radakovits R."/>
            <person name="Jinkerson R.E."/>
            <person name="Fuerstenberg S.I."/>
            <person name="Tae H."/>
            <person name="Settlage R.E."/>
            <person name="Boore J.L."/>
            <person name="Posewitz M.C."/>
        </authorList>
    </citation>
    <scope>NUCLEOTIDE SEQUENCE</scope>
    <source>
        <strain evidence="2">CCMP526</strain>
    </source>
</reference>
<gene>
    <name evidence="2" type="ORF">NGATSA_3043300</name>
</gene>
<dbReference type="InterPro" id="IPR042201">
    <property type="entry name" value="FH2_Formin_sf"/>
</dbReference>
<sequence>EETSGKLPTITIIDGKRATNVAIAIARIKFDYEGIRTRLEDMDETAFTLEQLLCLEESLPNEEEIGTLQAYPGDTSRLGSAERFMLEMLKLPDVRDRIRSLQYIQTFASKQKELLEEVSTIETACNDVKSSVRLRQMLKCVLSVGNRVNRADQSDHAMGITLDSLLKLP</sequence>
<dbReference type="AlphaFoldDB" id="I2CPY3"/>
<reference evidence="2" key="1">
    <citation type="journal article" date="2012" name="Bioengineered">
        <title>Additional insights into the genome of the oleaginous model alga Nannochloropsis gaditana.</title>
        <authorList>
            <person name="Jinkerson R.E."/>
            <person name="Radakovits R."/>
            <person name="Posewitz M.C."/>
        </authorList>
    </citation>
    <scope>NUCLEOTIDE SEQUENCE</scope>
    <source>
        <strain evidence="2">CCMP526</strain>
    </source>
</reference>
<dbReference type="PROSITE" id="PS51444">
    <property type="entry name" value="FH2"/>
    <property type="match status" value="1"/>
</dbReference>
<name>I2CPY3_NANGC</name>
<evidence type="ECO:0000259" key="1">
    <source>
        <dbReference type="PROSITE" id="PS51444"/>
    </source>
</evidence>
<dbReference type="InterPro" id="IPR051425">
    <property type="entry name" value="Formin_Homology"/>
</dbReference>
<dbReference type="PANTHER" id="PTHR45725">
    <property type="entry name" value="FORMIN HOMOLOGY 2 FAMILY MEMBER"/>
    <property type="match status" value="1"/>
</dbReference>
<feature type="domain" description="FH2" evidence="1">
    <location>
        <begin position="1"/>
        <end position="169"/>
    </location>
</feature>
<evidence type="ECO:0000313" key="2">
    <source>
        <dbReference type="EMBL" id="AFJ68966.1"/>
    </source>
</evidence>
<dbReference type="Gene3D" id="1.20.58.2220">
    <property type="entry name" value="Formin, FH2 domain"/>
    <property type="match status" value="1"/>
</dbReference>
<dbReference type="InterPro" id="IPR015425">
    <property type="entry name" value="FH2_Formin"/>
</dbReference>
<dbReference type="SUPFAM" id="SSF101447">
    <property type="entry name" value="Formin homology 2 domain (FH2 domain)"/>
    <property type="match status" value="1"/>
</dbReference>
<organism evidence="2">
    <name type="scientific">Nannochloropsis gaditana (strain CCMP526)</name>
    <name type="common">Green microalga</name>
    <name type="synonym">Microchloropsis gaditana</name>
    <dbReference type="NCBI Taxonomy" id="1093141"/>
    <lineage>
        <taxon>Eukaryota</taxon>
        <taxon>Sar</taxon>
        <taxon>Stramenopiles</taxon>
        <taxon>Ochrophyta</taxon>
        <taxon>Eustigmatophyceae</taxon>
        <taxon>Eustigmatales</taxon>
        <taxon>Monodopsidaceae</taxon>
        <taxon>Nannochloropsis</taxon>
    </lineage>
</organism>
<feature type="non-terminal residue" evidence="2">
    <location>
        <position position="1"/>
    </location>
</feature>
<dbReference type="Pfam" id="PF02181">
    <property type="entry name" value="FH2"/>
    <property type="match status" value="1"/>
</dbReference>
<accession>I2CPY3</accession>
<dbReference type="PANTHER" id="PTHR45725:SF1">
    <property type="entry name" value="DISHEVELLED ASSOCIATED ACTIVATOR OF MORPHOGENESIS, ISOFORM D"/>
    <property type="match status" value="1"/>
</dbReference>